<evidence type="ECO:0000256" key="1">
    <source>
        <dbReference type="ARBA" id="ARBA00004613"/>
    </source>
</evidence>
<keyword evidence="3" id="KW-0858">Xylan degradation</keyword>
<evidence type="ECO:0000256" key="7">
    <source>
        <dbReference type="ARBA" id="ARBA00023326"/>
    </source>
</evidence>
<sequence length="284" mass="31678">MNTYKESIECEGKDRTFYYSLPQTFTKPLPVLFCFHGAGSNALHHMKITKFHENVEEQQMIAVFPEAIQLNKSDQMSRQWNEGRQKNPAHAQNINDVGFVMELLGWFKQKFSINENRIYATGFSNGSSFSMRLAIECQNVFAGVGGVSGPVAAEVAQNCEWHHPMPMVFFMGTEDAVVPYDGVVQSESMVDGLLSANDTALLFAKSWPESVLALKEEFPVADGGLITKHTFHQHEGTVYYSIKGGGHTWPGGPESQASAMAGKVHSNPDATQFIWNYLRNFKRG</sequence>
<evidence type="ECO:0000256" key="6">
    <source>
        <dbReference type="ARBA" id="ARBA00023277"/>
    </source>
</evidence>
<evidence type="ECO:0000256" key="3">
    <source>
        <dbReference type="ARBA" id="ARBA00022651"/>
    </source>
</evidence>
<keyword evidence="4" id="KW-0732">Signal</keyword>
<evidence type="ECO:0000259" key="8">
    <source>
        <dbReference type="Pfam" id="PF02230"/>
    </source>
</evidence>
<dbReference type="InterPro" id="IPR029058">
    <property type="entry name" value="AB_hydrolase_fold"/>
</dbReference>
<dbReference type="InterPro" id="IPR003140">
    <property type="entry name" value="PLipase/COase/thioEstase"/>
</dbReference>
<evidence type="ECO:0000256" key="4">
    <source>
        <dbReference type="ARBA" id="ARBA00022729"/>
    </source>
</evidence>
<dbReference type="InterPro" id="IPR043595">
    <property type="entry name" value="FaeB/C/D"/>
</dbReference>
<comment type="subcellular location">
    <subcellularLocation>
        <location evidence="1">Secreted</location>
    </subcellularLocation>
</comment>
<feature type="domain" description="Phospholipase/carboxylesterase/thioesterase" evidence="8">
    <location>
        <begin position="31"/>
        <end position="191"/>
    </location>
</feature>
<dbReference type="Proteomes" id="UP001221597">
    <property type="component" value="Chromosome"/>
</dbReference>
<evidence type="ECO:0000313" key="10">
    <source>
        <dbReference type="Proteomes" id="UP001221597"/>
    </source>
</evidence>
<name>A0ABY8J3C2_9BACI</name>
<evidence type="ECO:0000256" key="2">
    <source>
        <dbReference type="ARBA" id="ARBA00022525"/>
    </source>
</evidence>
<dbReference type="Pfam" id="PF02230">
    <property type="entry name" value="Abhydrolase_2"/>
    <property type="match status" value="1"/>
</dbReference>
<dbReference type="PANTHER" id="PTHR38050">
    <property type="match status" value="1"/>
</dbReference>
<proteinExistence type="predicted"/>
<organism evidence="9 10">
    <name type="scientific">Halobacillus naozhouensis</name>
    <dbReference type="NCBI Taxonomy" id="554880"/>
    <lineage>
        <taxon>Bacteria</taxon>
        <taxon>Bacillati</taxon>
        <taxon>Bacillota</taxon>
        <taxon>Bacilli</taxon>
        <taxon>Bacillales</taxon>
        <taxon>Bacillaceae</taxon>
        <taxon>Halobacillus</taxon>
    </lineage>
</organism>
<keyword evidence="6" id="KW-0119">Carbohydrate metabolism</keyword>
<reference evidence="9 10" key="1">
    <citation type="submission" date="2023-04" db="EMBL/GenBank/DDBJ databases">
        <title>Genome sequence of Halobacillus naozhouensis KACC 21980.</title>
        <authorList>
            <person name="Kim S."/>
            <person name="Heo J."/>
            <person name="Kwon S.-W."/>
        </authorList>
    </citation>
    <scope>NUCLEOTIDE SEQUENCE [LARGE SCALE GENOMIC DNA]</scope>
    <source>
        <strain evidence="9 10">KCTC 13234</strain>
    </source>
</reference>
<evidence type="ECO:0000313" key="9">
    <source>
        <dbReference type="EMBL" id="WFT75431.1"/>
    </source>
</evidence>
<keyword evidence="10" id="KW-1185">Reference proteome</keyword>
<dbReference type="RefSeq" id="WP_283077396.1">
    <property type="nucleotide sequence ID" value="NZ_CP121671.1"/>
</dbReference>
<evidence type="ECO:0000256" key="5">
    <source>
        <dbReference type="ARBA" id="ARBA00022801"/>
    </source>
</evidence>
<keyword evidence="2" id="KW-0964">Secreted</keyword>
<dbReference type="SUPFAM" id="SSF53474">
    <property type="entry name" value="alpha/beta-Hydrolases"/>
    <property type="match status" value="1"/>
</dbReference>
<keyword evidence="7" id="KW-0624">Polysaccharide degradation</keyword>
<protein>
    <submittedName>
        <fullName evidence="9">Alpha/beta hydrolase-fold protein</fullName>
    </submittedName>
</protein>
<dbReference type="Gene3D" id="3.40.50.1820">
    <property type="entry name" value="alpha/beta hydrolase"/>
    <property type="match status" value="1"/>
</dbReference>
<dbReference type="PANTHER" id="PTHR38050:SF2">
    <property type="entry name" value="FERULOYL ESTERASE C-RELATED"/>
    <property type="match status" value="1"/>
</dbReference>
<keyword evidence="5 9" id="KW-0378">Hydrolase</keyword>
<gene>
    <name evidence="9" type="ORF">P9989_03260</name>
</gene>
<dbReference type="GO" id="GO:0016787">
    <property type="term" value="F:hydrolase activity"/>
    <property type="evidence" value="ECO:0007669"/>
    <property type="project" value="UniProtKB-KW"/>
</dbReference>
<dbReference type="EMBL" id="CP121671">
    <property type="protein sequence ID" value="WFT75431.1"/>
    <property type="molecule type" value="Genomic_DNA"/>
</dbReference>
<accession>A0ABY8J3C2</accession>